<reference evidence="5" key="1">
    <citation type="submission" date="2018-05" db="EMBL/GenBank/DDBJ databases">
        <authorList>
            <person name="Lanie J.A."/>
            <person name="Ng W.-L."/>
            <person name="Kazmierczak K.M."/>
            <person name="Andrzejewski T.M."/>
            <person name="Davidsen T.M."/>
            <person name="Wayne K.J."/>
            <person name="Tettelin H."/>
            <person name="Glass J.I."/>
            <person name="Rusch D."/>
            <person name="Podicherti R."/>
            <person name="Tsui H.-C.T."/>
            <person name="Winkler M.E."/>
        </authorList>
    </citation>
    <scope>NUCLEOTIDE SEQUENCE</scope>
</reference>
<dbReference type="InterPro" id="IPR013342">
    <property type="entry name" value="Mandelate_racemase_C"/>
</dbReference>
<dbReference type="InterPro" id="IPR036849">
    <property type="entry name" value="Enolase-like_C_sf"/>
</dbReference>
<dbReference type="Gene3D" id="3.30.390.10">
    <property type="entry name" value="Enolase-like, N-terminal domain"/>
    <property type="match status" value="1"/>
</dbReference>
<dbReference type="GO" id="GO:0016836">
    <property type="term" value="F:hydro-lyase activity"/>
    <property type="evidence" value="ECO:0007669"/>
    <property type="project" value="TreeGrafter"/>
</dbReference>
<dbReference type="InterPro" id="IPR029065">
    <property type="entry name" value="Enolase_C-like"/>
</dbReference>
<evidence type="ECO:0000313" key="5">
    <source>
        <dbReference type="EMBL" id="SVB04093.1"/>
    </source>
</evidence>
<dbReference type="InterPro" id="IPR029017">
    <property type="entry name" value="Enolase-like_N"/>
</dbReference>
<dbReference type="Gene3D" id="3.20.20.120">
    <property type="entry name" value="Enolase-like C-terminal domain"/>
    <property type="match status" value="1"/>
</dbReference>
<dbReference type="PANTHER" id="PTHR13794:SF58">
    <property type="entry name" value="MITOCHONDRIAL ENOLASE SUPERFAMILY MEMBER 1"/>
    <property type="match status" value="1"/>
</dbReference>
<name>A0A382AST9_9ZZZZ</name>
<feature type="domain" description="Mandelate racemase/muconate lactonizing enzyme C-terminal" evidence="4">
    <location>
        <begin position="131"/>
        <end position="229"/>
    </location>
</feature>
<dbReference type="SUPFAM" id="SSF54826">
    <property type="entry name" value="Enolase N-terminal domain-like"/>
    <property type="match status" value="1"/>
</dbReference>
<dbReference type="SFLD" id="SFLDG00179">
    <property type="entry name" value="mandelate_racemase"/>
    <property type="match status" value="1"/>
</dbReference>
<keyword evidence="3" id="KW-0460">Magnesium</keyword>
<dbReference type="SUPFAM" id="SSF51604">
    <property type="entry name" value="Enolase C-terminal domain-like"/>
    <property type="match status" value="1"/>
</dbReference>
<keyword evidence="2" id="KW-0479">Metal-binding</keyword>
<evidence type="ECO:0000256" key="3">
    <source>
        <dbReference type="ARBA" id="ARBA00022842"/>
    </source>
</evidence>
<comment type="cofactor">
    <cofactor evidence="1">
        <name>Mg(2+)</name>
        <dbReference type="ChEBI" id="CHEBI:18420"/>
    </cofactor>
</comment>
<organism evidence="5">
    <name type="scientific">marine metagenome</name>
    <dbReference type="NCBI Taxonomy" id="408172"/>
    <lineage>
        <taxon>unclassified sequences</taxon>
        <taxon>metagenomes</taxon>
        <taxon>ecological metagenomes</taxon>
    </lineage>
</organism>
<dbReference type="GO" id="GO:0016052">
    <property type="term" value="P:carbohydrate catabolic process"/>
    <property type="evidence" value="ECO:0007669"/>
    <property type="project" value="TreeGrafter"/>
</dbReference>
<dbReference type="SFLD" id="SFLDS00001">
    <property type="entry name" value="Enolase"/>
    <property type="match status" value="1"/>
</dbReference>
<evidence type="ECO:0000259" key="4">
    <source>
        <dbReference type="SMART" id="SM00922"/>
    </source>
</evidence>
<protein>
    <recommendedName>
        <fullName evidence="4">Mandelate racemase/muconate lactonizing enzyme C-terminal domain-containing protein</fullName>
    </recommendedName>
</protein>
<dbReference type="InterPro" id="IPR046945">
    <property type="entry name" value="RHMD-like"/>
</dbReference>
<dbReference type="SMART" id="SM00922">
    <property type="entry name" value="MR_MLE"/>
    <property type="match status" value="1"/>
</dbReference>
<evidence type="ECO:0000256" key="1">
    <source>
        <dbReference type="ARBA" id="ARBA00001946"/>
    </source>
</evidence>
<dbReference type="EMBL" id="UINC01026509">
    <property type="protein sequence ID" value="SVB04093.1"/>
    <property type="molecule type" value="Genomic_DNA"/>
</dbReference>
<evidence type="ECO:0000256" key="2">
    <source>
        <dbReference type="ARBA" id="ARBA00022723"/>
    </source>
</evidence>
<dbReference type="Pfam" id="PF02746">
    <property type="entry name" value="MR_MLE_N"/>
    <property type="match status" value="1"/>
</dbReference>
<dbReference type="PANTHER" id="PTHR13794">
    <property type="entry name" value="ENOLASE SUPERFAMILY, MANDELATE RACEMASE"/>
    <property type="match status" value="1"/>
</dbReference>
<dbReference type="GO" id="GO:0000287">
    <property type="term" value="F:magnesium ion binding"/>
    <property type="evidence" value="ECO:0007669"/>
    <property type="project" value="TreeGrafter"/>
</dbReference>
<sequence length="348" mass="38339">MKIASVKAVYPKYTNTVPSWRTHLWQIVVRIETDTGQTGWGFGGGGKAAVEIVNGHFSEILVGRPLNSLSDISEIWDYLYTESIPYGRKGIAIMALSGIDLSLYDILGKAEKKPVAKLLNPSNKQTMRCYATGVDTDWYAETGFTAQKIPHRWAGKDSIETAVSSTEAARSALGSEAEVMLDVYMSWDADVTIQMNIALQHVGIHWFEDILTPDDLQELGKLREQIHPVNMAGGEHEFTDHGFAEISKNQSYDIWQPDITWCGGITAGLRIVEMAIQDKTAVVPHRGGEPWGLHLIAASQCEDFAELVMGTRSSEKDSLWIGSPEPENGYIQITDAPGFGVEPDANLL</sequence>
<gene>
    <name evidence="5" type="ORF">METZ01_LOCUS156947</name>
</gene>
<proteinExistence type="predicted"/>
<dbReference type="Pfam" id="PF13378">
    <property type="entry name" value="MR_MLE_C"/>
    <property type="match status" value="1"/>
</dbReference>
<dbReference type="InterPro" id="IPR013341">
    <property type="entry name" value="Mandelate_racemase_N_dom"/>
</dbReference>
<accession>A0A382AST9</accession>
<dbReference type="AlphaFoldDB" id="A0A382AST9"/>